<feature type="compositionally biased region" description="Polar residues" evidence="1">
    <location>
        <begin position="96"/>
        <end position="107"/>
    </location>
</feature>
<sequence length="107" mass="11929">MNIFGSIWHEHIRFMSPLGCQYVVRTYWTDIHAAGGGRDRMAGNAVSTRRPHGERGEHPRLYKKGHPKSGVQFECSGRRGSNKKKGSSPPQGVKLISTTTTAFYSEP</sequence>
<feature type="region of interest" description="Disordered" evidence="1">
    <location>
        <begin position="38"/>
        <end position="107"/>
    </location>
</feature>
<name>A0A4C1VZ03_EUMVA</name>
<evidence type="ECO:0000313" key="3">
    <source>
        <dbReference type="Proteomes" id="UP000299102"/>
    </source>
</evidence>
<evidence type="ECO:0000313" key="2">
    <source>
        <dbReference type="EMBL" id="GBP43820.1"/>
    </source>
</evidence>
<reference evidence="2 3" key="1">
    <citation type="journal article" date="2019" name="Commun. Biol.">
        <title>The bagworm genome reveals a unique fibroin gene that provides high tensile strength.</title>
        <authorList>
            <person name="Kono N."/>
            <person name="Nakamura H."/>
            <person name="Ohtoshi R."/>
            <person name="Tomita M."/>
            <person name="Numata K."/>
            <person name="Arakawa K."/>
        </authorList>
    </citation>
    <scope>NUCLEOTIDE SEQUENCE [LARGE SCALE GENOMIC DNA]</scope>
</reference>
<feature type="compositionally biased region" description="Basic and acidic residues" evidence="1">
    <location>
        <begin position="51"/>
        <end position="60"/>
    </location>
</feature>
<keyword evidence="3" id="KW-1185">Reference proteome</keyword>
<comment type="caution">
    <text evidence="2">The sequence shown here is derived from an EMBL/GenBank/DDBJ whole genome shotgun (WGS) entry which is preliminary data.</text>
</comment>
<gene>
    <name evidence="2" type="ORF">EVAR_82252_1</name>
</gene>
<dbReference type="Proteomes" id="UP000299102">
    <property type="component" value="Unassembled WGS sequence"/>
</dbReference>
<organism evidence="2 3">
    <name type="scientific">Eumeta variegata</name>
    <name type="common">Bagworm moth</name>
    <name type="synonym">Eumeta japonica</name>
    <dbReference type="NCBI Taxonomy" id="151549"/>
    <lineage>
        <taxon>Eukaryota</taxon>
        <taxon>Metazoa</taxon>
        <taxon>Ecdysozoa</taxon>
        <taxon>Arthropoda</taxon>
        <taxon>Hexapoda</taxon>
        <taxon>Insecta</taxon>
        <taxon>Pterygota</taxon>
        <taxon>Neoptera</taxon>
        <taxon>Endopterygota</taxon>
        <taxon>Lepidoptera</taxon>
        <taxon>Glossata</taxon>
        <taxon>Ditrysia</taxon>
        <taxon>Tineoidea</taxon>
        <taxon>Psychidae</taxon>
        <taxon>Oiketicinae</taxon>
        <taxon>Eumeta</taxon>
    </lineage>
</organism>
<evidence type="ECO:0000256" key="1">
    <source>
        <dbReference type="SAM" id="MobiDB-lite"/>
    </source>
</evidence>
<protein>
    <submittedName>
        <fullName evidence="2">Uncharacterized protein</fullName>
    </submittedName>
</protein>
<proteinExistence type="predicted"/>
<dbReference type="EMBL" id="BGZK01000443">
    <property type="protein sequence ID" value="GBP43820.1"/>
    <property type="molecule type" value="Genomic_DNA"/>
</dbReference>
<accession>A0A4C1VZ03</accession>
<dbReference type="AlphaFoldDB" id="A0A4C1VZ03"/>